<evidence type="ECO:0000313" key="7">
    <source>
        <dbReference type="Proteomes" id="UP000611554"/>
    </source>
</evidence>
<dbReference type="Gene3D" id="3.40.190.10">
    <property type="entry name" value="Periplasmic binding protein-like II"/>
    <property type="match status" value="2"/>
</dbReference>
<dbReference type="EMBL" id="BMQJ01000014">
    <property type="protein sequence ID" value="GGQ15580.1"/>
    <property type="molecule type" value="Genomic_DNA"/>
</dbReference>
<comment type="caution">
    <text evidence="6">The sequence shown here is derived from an EMBL/GenBank/DDBJ whole genome shotgun (WGS) entry which is preliminary data.</text>
</comment>
<dbReference type="InterPro" id="IPR036390">
    <property type="entry name" value="WH_DNA-bd_sf"/>
</dbReference>
<proteinExistence type="inferred from homology"/>
<dbReference type="PROSITE" id="PS50931">
    <property type="entry name" value="HTH_LYSR"/>
    <property type="match status" value="1"/>
</dbReference>
<dbReference type="SUPFAM" id="SSF53850">
    <property type="entry name" value="Periplasmic binding protein-like II"/>
    <property type="match status" value="1"/>
</dbReference>
<dbReference type="InterPro" id="IPR005119">
    <property type="entry name" value="LysR_subst-bd"/>
</dbReference>
<dbReference type="PRINTS" id="PR00039">
    <property type="entry name" value="HTHLYSR"/>
</dbReference>
<feature type="domain" description="HTH lysR-type" evidence="5">
    <location>
        <begin position="13"/>
        <end position="70"/>
    </location>
</feature>
<protein>
    <submittedName>
        <fullName evidence="6">LysR family transcriptional regulator</fullName>
    </submittedName>
</protein>
<sequence length="305" mass="31493">MPIADDYHLGVDITLPAVRAFVAVARAGSFRGAAAALGVSQPTVSAAVRRLEAAAGRPLLVRDRDGARLTELGAGVLAHAAAVTAAADEFEALLAGDAPGLTVGFMGEAAGTRTSMLLGAVRRASGRDVRLRRFDFDDPSCGLLAGTSDLAVVWPPLTDDALDLMVVSADRRAVAVPAGDPLSRASALGPADLGGRVWVVPRSPDPVWRDFRSPGSLGVTDIAGEIGSGAIEETLELVAAGQGIALLSQSTDEHYARTGVVFVPLSGDRRCTVALAWRRADTRPVLSRILAELRGHAPAGHPPAP</sequence>
<dbReference type="PANTHER" id="PTHR30346:SF28">
    <property type="entry name" value="HTH-TYPE TRANSCRIPTIONAL REGULATOR CYNR"/>
    <property type="match status" value="1"/>
</dbReference>
<evidence type="ECO:0000256" key="4">
    <source>
        <dbReference type="ARBA" id="ARBA00023163"/>
    </source>
</evidence>
<name>A0ABQ2R5Z7_9ACTN</name>
<dbReference type="Proteomes" id="UP000611554">
    <property type="component" value="Unassembled WGS sequence"/>
</dbReference>
<keyword evidence="7" id="KW-1185">Reference proteome</keyword>
<keyword evidence="2" id="KW-0805">Transcription regulation</keyword>
<dbReference type="Gene3D" id="1.10.10.10">
    <property type="entry name" value="Winged helix-like DNA-binding domain superfamily/Winged helix DNA-binding domain"/>
    <property type="match status" value="1"/>
</dbReference>
<dbReference type="InterPro" id="IPR036388">
    <property type="entry name" value="WH-like_DNA-bd_sf"/>
</dbReference>
<dbReference type="CDD" id="cd08414">
    <property type="entry name" value="PBP2_LTTR_aromatics_like"/>
    <property type="match status" value="1"/>
</dbReference>
<evidence type="ECO:0000313" key="6">
    <source>
        <dbReference type="EMBL" id="GGQ15580.1"/>
    </source>
</evidence>
<dbReference type="PANTHER" id="PTHR30346">
    <property type="entry name" value="TRANSCRIPTIONAL DUAL REGULATOR HCAR-RELATED"/>
    <property type="match status" value="1"/>
</dbReference>
<dbReference type="InterPro" id="IPR000847">
    <property type="entry name" value="LysR_HTH_N"/>
</dbReference>
<organism evidence="6 7">
    <name type="scientific">Streptosporangium pseudovulgare</name>
    <dbReference type="NCBI Taxonomy" id="35765"/>
    <lineage>
        <taxon>Bacteria</taxon>
        <taxon>Bacillati</taxon>
        <taxon>Actinomycetota</taxon>
        <taxon>Actinomycetes</taxon>
        <taxon>Streptosporangiales</taxon>
        <taxon>Streptosporangiaceae</taxon>
        <taxon>Streptosporangium</taxon>
    </lineage>
</organism>
<gene>
    <name evidence="6" type="primary">hcaR</name>
    <name evidence="6" type="ORF">GCM10010140_52310</name>
</gene>
<reference evidence="7" key="1">
    <citation type="journal article" date="2019" name="Int. J. Syst. Evol. Microbiol.">
        <title>The Global Catalogue of Microorganisms (GCM) 10K type strain sequencing project: providing services to taxonomists for standard genome sequencing and annotation.</title>
        <authorList>
            <consortium name="The Broad Institute Genomics Platform"/>
            <consortium name="The Broad Institute Genome Sequencing Center for Infectious Disease"/>
            <person name="Wu L."/>
            <person name="Ma J."/>
        </authorList>
    </citation>
    <scope>NUCLEOTIDE SEQUENCE [LARGE SCALE GENOMIC DNA]</scope>
    <source>
        <strain evidence="7">JCM 3115</strain>
    </source>
</reference>
<dbReference type="Pfam" id="PF00126">
    <property type="entry name" value="HTH_1"/>
    <property type="match status" value="1"/>
</dbReference>
<evidence type="ECO:0000256" key="3">
    <source>
        <dbReference type="ARBA" id="ARBA00023125"/>
    </source>
</evidence>
<evidence type="ECO:0000256" key="1">
    <source>
        <dbReference type="ARBA" id="ARBA00009437"/>
    </source>
</evidence>
<dbReference type="SUPFAM" id="SSF46785">
    <property type="entry name" value="Winged helix' DNA-binding domain"/>
    <property type="match status" value="1"/>
</dbReference>
<keyword evidence="3" id="KW-0238">DNA-binding</keyword>
<comment type="similarity">
    <text evidence="1">Belongs to the LysR transcriptional regulatory family.</text>
</comment>
<keyword evidence="4" id="KW-0804">Transcription</keyword>
<accession>A0ABQ2R5Z7</accession>
<evidence type="ECO:0000259" key="5">
    <source>
        <dbReference type="PROSITE" id="PS50931"/>
    </source>
</evidence>
<dbReference type="Pfam" id="PF03466">
    <property type="entry name" value="LysR_substrate"/>
    <property type="match status" value="1"/>
</dbReference>
<evidence type="ECO:0000256" key="2">
    <source>
        <dbReference type="ARBA" id="ARBA00023015"/>
    </source>
</evidence>